<evidence type="ECO:0000313" key="1">
    <source>
        <dbReference type="EMBL" id="TCS68986.1"/>
    </source>
</evidence>
<keyword evidence="2" id="KW-1185">Reference proteome</keyword>
<comment type="caution">
    <text evidence="1">The sequence shown here is derived from an EMBL/GenBank/DDBJ whole genome shotgun (WGS) entry which is preliminary data.</text>
</comment>
<dbReference type="RefSeq" id="WP_126460098.1">
    <property type="nucleotide sequence ID" value="NZ_AP018721.1"/>
</dbReference>
<proteinExistence type="predicted"/>
<dbReference type="AlphaFoldDB" id="A0A4V6NYP5"/>
<dbReference type="OrthoDB" id="6691177at2"/>
<accession>A0A4V6NYP5</accession>
<dbReference type="EMBL" id="SLZY01000022">
    <property type="protein sequence ID" value="TCS68986.1"/>
    <property type="molecule type" value="Genomic_DNA"/>
</dbReference>
<organism evidence="1 2">
    <name type="scientific">Sulfuritortus calidifontis</name>
    <dbReference type="NCBI Taxonomy" id="1914471"/>
    <lineage>
        <taxon>Bacteria</taxon>
        <taxon>Pseudomonadati</taxon>
        <taxon>Pseudomonadota</taxon>
        <taxon>Betaproteobacteria</taxon>
        <taxon>Nitrosomonadales</taxon>
        <taxon>Thiobacillaceae</taxon>
        <taxon>Sulfuritortus</taxon>
    </lineage>
</organism>
<gene>
    <name evidence="1" type="ORF">EDC61_1221</name>
</gene>
<dbReference type="Proteomes" id="UP000295135">
    <property type="component" value="Unassembled WGS sequence"/>
</dbReference>
<name>A0A4V6NYP5_9PROT</name>
<protein>
    <submittedName>
        <fullName evidence="1">Uncharacterized protein</fullName>
    </submittedName>
</protein>
<reference evidence="1 2" key="1">
    <citation type="submission" date="2019-03" db="EMBL/GenBank/DDBJ databases">
        <title>Genomic Encyclopedia of Type Strains, Phase IV (KMG-IV): sequencing the most valuable type-strain genomes for metagenomic binning, comparative biology and taxonomic classification.</title>
        <authorList>
            <person name="Goeker M."/>
        </authorList>
    </citation>
    <scope>NUCLEOTIDE SEQUENCE [LARGE SCALE GENOMIC DNA]</scope>
    <source>
        <strain evidence="1 2">DSM 103923</strain>
    </source>
</reference>
<sequence length="477" mass="53713">MRVSKCFALGRTQPTLDFVDVHVDTDTAVFVDPNAIRALDTTWGAECRSLLQHFFQHILNLIANGSNNEAMSLLASLRERNEFHLGFSVGESQGRGFGSGHASDVWKALTKSKAAKTGLLQDIEDTCLLIEGIGPDMVSDAACNVIRGPLIRYTQDMCRFYGIPMQPEVASGPIWNPQTLSWEEQLIELPVVKHQRLLLVPKVIARVNFSFSNDEYFRHYLLPQLQKEELAANSGLVQLLKDGRRRVTKKSLVDKYGAGKLVCVDLTIPRAQVLNKYRNDKRQRAGRAMTHDEVAEAVHTDIPDWDQLLQRVLKVVPGNAGATDYENAIEALLTALFYPALLHPFKQHPIHQGRKRVDITYANAANSGFFHWIGLHHPSAMIFVECKNYGKEIGNPELDQISGRFSPNRGKVGLLFCRSLENADLMDRRCRDTAGDHRGFVMVLDDERLTQLVNEKKAHPSSVEFPRLRHLFTQLIS</sequence>
<evidence type="ECO:0000313" key="2">
    <source>
        <dbReference type="Proteomes" id="UP000295135"/>
    </source>
</evidence>